<dbReference type="InterPro" id="IPR027056">
    <property type="entry name" value="Gluconate_2DH_su3"/>
</dbReference>
<reference evidence="2" key="1">
    <citation type="submission" date="2016-11" db="EMBL/GenBank/DDBJ databases">
        <authorList>
            <person name="Varghese N."/>
            <person name="Submissions S."/>
        </authorList>
    </citation>
    <scope>NUCLEOTIDE SEQUENCE [LARGE SCALE GENOMIC DNA]</scope>
    <source>
        <strain evidence="2">DSM 22623</strain>
    </source>
</reference>
<accession>A0A1M6GF86</accession>
<dbReference type="Pfam" id="PF13618">
    <property type="entry name" value="Gluconate_2-dh3"/>
    <property type="match status" value="1"/>
</dbReference>
<dbReference type="OrthoDB" id="6385145at2"/>
<dbReference type="AlphaFoldDB" id="A0A1M6GF86"/>
<protein>
    <submittedName>
        <fullName evidence="1">Gluconate 2-dehydrogenase subunit 3</fullName>
    </submittedName>
</protein>
<dbReference type="EMBL" id="FQYP01000005">
    <property type="protein sequence ID" value="SHJ08568.1"/>
    <property type="molecule type" value="Genomic_DNA"/>
</dbReference>
<dbReference type="RefSeq" id="WP_073316445.1">
    <property type="nucleotide sequence ID" value="NZ_FQYP01000005.1"/>
</dbReference>
<evidence type="ECO:0000313" key="2">
    <source>
        <dbReference type="Proteomes" id="UP000184432"/>
    </source>
</evidence>
<organism evidence="1 2">
    <name type="scientific">Aquimarina spongiae</name>
    <dbReference type="NCBI Taxonomy" id="570521"/>
    <lineage>
        <taxon>Bacteria</taxon>
        <taxon>Pseudomonadati</taxon>
        <taxon>Bacteroidota</taxon>
        <taxon>Flavobacteriia</taxon>
        <taxon>Flavobacteriales</taxon>
        <taxon>Flavobacteriaceae</taxon>
        <taxon>Aquimarina</taxon>
    </lineage>
</organism>
<proteinExistence type="predicted"/>
<gene>
    <name evidence="1" type="ORF">SAMN04488508_105248</name>
</gene>
<dbReference type="STRING" id="570521.SAMN04488508_105248"/>
<dbReference type="Proteomes" id="UP000184432">
    <property type="component" value="Unassembled WGS sequence"/>
</dbReference>
<dbReference type="PROSITE" id="PS51257">
    <property type="entry name" value="PROKAR_LIPOPROTEIN"/>
    <property type="match status" value="1"/>
</dbReference>
<sequence>MKRREAIKNIGISAGVLVATPTMLSILQSCTREIQLTWTPELLSEDEAKVLDQLVDLIIPETENMPGAKALNVPMFVDRYVNNASEEEEAMLFKKIAGIVNNTLGISEENPVKKIKVETYDALLSKYLRASKDQQEAYQKELETMTSPEDLDKVSEDALIFTYLSWVRGLSIWGFKTSAKIGKDVLAYMPVPGEQVGCDDLDKLTQGRAWSL</sequence>
<evidence type="ECO:0000313" key="1">
    <source>
        <dbReference type="EMBL" id="SHJ08568.1"/>
    </source>
</evidence>
<name>A0A1M6GF86_9FLAO</name>
<keyword evidence="2" id="KW-1185">Reference proteome</keyword>